<organism evidence="1 2">
    <name type="scientific">Diploscapter pachys</name>
    <dbReference type="NCBI Taxonomy" id="2018661"/>
    <lineage>
        <taxon>Eukaryota</taxon>
        <taxon>Metazoa</taxon>
        <taxon>Ecdysozoa</taxon>
        <taxon>Nematoda</taxon>
        <taxon>Chromadorea</taxon>
        <taxon>Rhabditida</taxon>
        <taxon>Rhabditina</taxon>
        <taxon>Rhabditomorpha</taxon>
        <taxon>Rhabditoidea</taxon>
        <taxon>Rhabditidae</taxon>
        <taxon>Diploscapter</taxon>
    </lineage>
</organism>
<comment type="caution">
    <text evidence="1">The sequence shown here is derived from an EMBL/GenBank/DDBJ whole genome shotgun (WGS) entry which is preliminary data.</text>
</comment>
<evidence type="ECO:0000313" key="2">
    <source>
        <dbReference type="Proteomes" id="UP000218231"/>
    </source>
</evidence>
<reference evidence="1 2" key="1">
    <citation type="journal article" date="2017" name="Curr. Biol.">
        <title>Genome architecture and evolution of a unichromosomal asexual nematode.</title>
        <authorList>
            <person name="Fradin H."/>
            <person name="Zegar C."/>
            <person name="Gutwein M."/>
            <person name="Lucas J."/>
            <person name="Kovtun M."/>
            <person name="Corcoran D."/>
            <person name="Baugh L.R."/>
            <person name="Kiontke K."/>
            <person name="Gunsalus K."/>
            <person name="Fitch D.H."/>
            <person name="Piano F."/>
        </authorList>
    </citation>
    <scope>NUCLEOTIDE SEQUENCE [LARGE SCALE GENOMIC DNA]</scope>
    <source>
        <strain evidence="1">PF1309</strain>
    </source>
</reference>
<dbReference type="Proteomes" id="UP000218231">
    <property type="component" value="Unassembled WGS sequence"/>
</dbReference>
<evidence type="ECO:0000313" key="1">
    <source>
        <dbReference type="EMBL" id="PAV93035.1"/>
    </source>
</evidence>
<gene>
    <name evidence="1" type="ORF">WR25_06508</name>
</gene>
<dbReference type="STRING" id="2018661.A0A2A2M413"/>
<keyword evidence="2" id="KW-1185">Reference proteome</keyword>
<dbReference type="GO" id="GO:0016491">
    <property type="term" value="F:oxidoreductase activity"/>
    <property type="evidence" value="ECO:0007669"/>
    <property type="project" value="InterPro"/>
</dbReference>
<dbReference type="OrthoDB" id="440325at2759"/>
<protein>
    <recommendedName>
        <fullName evidence="3">Aldehyde dehydrogenase domain-containing protein</fullName>
    </recommendedName>
</protein>
<accession>A0A2A2M413</accession>
<dbReference type="SUPFAM" id="SSF53720">
    <property type="entry name" value="ALDH-like"/>
    <property type="match status" value="1"/>
</dbReference>
<evidence type="ECO:0008006" key="3">
    <source>
        <dbReference type="Google" id="ProtNLM"/>
    </source>
</evidence>
<sequence length="239" mass="25139">MEDLPFGGVGPSGMGSYHGIHGFRTFSHAKAVLRQPRIDVAKLAGIKPPYGKAIPAAIKRQIRPGNQNRASALSNRLGVYSNANALEKGNQGTAPAQGPDAPKVKDQAIPTTANDPAVDTGPIIPDSAFDAALPTLSGDINAPLEPMPKDAAKAAVPQVQSIGQAGAVQGDATLPPVAAENPELAQPLIPLTQFDTTPLQTAADVKSANAPEIRRARARPRMRHRLRRGRARTRGWRCG</sequence>
<dbReference type="Gene3D" id="3.40.605.10">
    <property type="entry name" value="Aldehyde Dehydrogenase, Chain A, domain 1"/>
    <property type="match status" value="1"/>
</dbReference>
<dbReference type="AlphaFoldDB" id="A0A2A2M413"/>
<proteinExistence type="predicted"/>
<dbReference type="InterPro" id="IPR016162">
    <property type="entry name" value="Ald_DH_N"/>
</dbReference>
<dbReference type="InterPro" id="IPR016161">
    <property type="entry name" value="Ald_DH/histidinol_DH"/>
</dbReference>
<dbReference type="EMBL" id="LIAE01005791">
    <property type="protein sequence ID" value="PAV93035.1"/>
    <property type="molecule type" value="Genomic_DNA"/>
</dbReference>
<name>A0A2A2M413_9BILA</name>